<feature type="compositionally biased region" description="Polar residues" evidence="1">
    <location>
        <begin position="168"/>
        <end position="181"/>
    </location>
</feature>
<dbReference type="EMBL" id="JARBJD010000020">
    <property type="protein sequence ID" value="KAK2960883.1"/>
    <property type="molecule type" value="Genomic_DNA"/>
</dbReference>
<feature type="compositionally biased region" description="Basic and acidic residues" evidence="1">
    <location>
        <begin position="108"/>
        <end position="126"/>
    </location>
</feature>
<proteinExistence type="predicted"/>
<dbReference type="Proteomes" id="UP001281761">
    <property type="component" value="Unassembled WGS sequence"/>
</dbReference>
<name>A0ABQ9YAS8_9EUKA</name>
<evidence type="ECO:0000256" key="1">
    <source>
        <dbReference type="SAM" id="MobiDB-lite"/>
    </source>
</evidence>
<accession>A0ABQ9YAS8</accession>
<organism evidence="2 3">
    <name type="scientific">Blattamonas nauphoetae</name>
    <dbReference type="NCBI Taxonomy" id="2049346"/>
    <lineage>
        <taxon>Eukaryota</taxon>
        <taxon>Metamonada</taxon>
        <taxon>Preaxostyla</taxon>
        <taxon>Oxymonadida</taxon>
        <taxon>Blattamonas</taxon>
    </lineage>
</organism>
<keyword evidence="3" id="KW-1185">Reference proteome</keyword>
<evidence type="ECO:0000313" key="3">
    <source>
        <dbReference type="Proteomes" id="UP001281761"/>
    </source>
</evidence>
<gene>
    <name evidence="2" type="ORF">BLNAU_4280</name>
</gene>
<comment type="caution">
    <text evidence="2">The sequence shown here is derived from an EMBL/GenBank/DDBJ whole genome shotgun (WGS) entry which is preliminary data.</text>
</comment>
<feature type="region of interest" description="Disordered" evidence="1">
    <location>
        <begin position="67"/>
        <end position="93"/>
    </location>
</feature>
<feature type="region of interest" description="Disordered" evidence="1">
    <location>
        <begin position="108"/>
        <end position="195"/>
    </location>
</feature>
<protein>
    <submittedName>
        <fullName evidence="2">Uncharacterized protein</fullName>
    </submittedName>
</protein>
<feature type="compositionally biased region" description="Basic and acidic residues" evidence="1">
    <location>
        <begin position="141"/>
        <end position="154"/>
    </location>
</feature>
<sequence length="195" mass="21650">MLKKEYGRLYTQPYPFTQEAHRLAIKESLPGAVTAAFNPAVVKKAFANCGVAPLSLSKLLQKMAVRKEDENTTSNPKSPTFADPTFSGIAPLVQRGKLLTSKESIAEMEKKEKMREDQKKTDRRIMTDGVKLRNKKVIRSSSREAAQDKNEVKKMKPVPTKKPSSKPASQRTGPRSVNGTTEIGGRSLRSGKIRH</sequence>
<evidence type="ECO:0000313" key="2">
    <source>
        <dbReference type="EMBL" id="KAK2960883.1"/>
    </source>
</evidence>
<reference evidence="2 3" key="1">
    <citation type="journal article" date="2022" name="bioRxiv">
        <title>Genomics of Preaxostyla Flagellates Illuminates Evolutionary Transitions and the Path Towards Mitochondrial Loss.</title>
        <authorList>
            <person name="Novak L.V.F."/>
            <person name="Treitli S.C."/>
            <person name="Pyrih J."/>
            <person name="Halakuc P."/>
            <person name="Pipaliya S.V."/>
            <person name="Vacek V."/>
            <person name="Brzon O."/>
            <person name="Soukal P."/>
            <person name="Eme L."/>
            <person name="Dacks J.B."/>
            <person name="Karnkowska A."/>
            <person name="Elias M."/>
            <person name="Hampl V."/>
        </authorList>
    </citation>
    <scope>NUCLEOTIDE SEQUENCE [LARGE SCALE GENOMIC DNA]</scope>
    <source>
        <strain evidence="2">NAU3</strain>
        <tissue evidence="2">Gut</tissue>
    </source>
</reference>
<feature type="compositionally biased region" description="Low complexity" evidence="1">
    <location>
        <begin position="157"/>
        <end position="167"/>
    </location>
</feature>